<evidence type="ECO:0000313" key="4">
    <source>
        <dbReference type="Proteomes" id="UP001150941"/>
    </source>
</evidence>
<feature type="coiled-coil region" evidence="1">
    <location>
        <begin position="125"/>
        <end position="178"/>
    </location>
</feature>
<evidence type="ECO:0000256" key="1">
    <source>
        <dbReference type="SAM" id="Coils"/>
    </source>
</evidence>
<dbReference type="GeneID" id="83203087"/>
<gene>
    <name evidence="3" type="ORF">N7468_006488</name>
</gene>
<evidence type="ECO:0000256" key="2">
    <source>
        <dbReference type="SAM" id="MobiDB-lite"/>
    </source>
</evidence>
<feature type="compositionally biased region" description="Basic and acidic residues" evidence="2">
    <location>
        <begin position="391"/>
        <end position="402"/>
    </location>
</feature>
<comment type="caution">
    <text evidence="3">The sequence shown here is derived from an EMBL/GenBank/DDBJ whole genome shotgun (WGS) entry which is preliminary data.</text>
</comment>
<accession>A0A9W9NUM5</accession>
<organism evidence="3 4">
    <name type="scientific">Penicillium chermesinum</name>
    <dbReference type="NCBI Taxonomy" id="63820"/>
    <lineage>
        <taxon>Eukaryota</taxon>
        <taxon>Fungi</taxon>
        <taxon>Dikarya</taxon>
        <taxon>Ascomycota</taxon>
        <taxon>Pezizomycotina</taxon>
        <taxon>Eurotiomycetes</taxon>
        <taxon>Eurotiomycetidae</taxon>
        <taxon>Eurotiales</taxon>
        <taxon>Aspergillaceae</taxon>
        <taxon>Penicillium</taxon>
    </lineage>
</organism>
<dbReference type="Proteomes" id="UP001150941">
    <property type="component" value="Unassembled WGS sequence"/>
</dbReference>
<evidence type="ECO:0008006" key="5">
    <source>
        <dbReference type="Google" id="ProtNLM"/>
    </source>
</evidence>
<dbReference type="EMBL" id="JAPQKS010000005">
    <property type="protein sequence ID" value="KAJ5225263.1"/>
    <property type="molecule type" value="Genomic_DNA"/>
</dbReference>
<reference evidence="3" key="2">
    <citation type="journal article" date="2023" name="IMA Fungus">
        <title>Comparative genomic study of the Penicillium genus elucidates a diverse pangenome and 15 lateral gene transfer events.</title>
        <authorList>
            <person name="Petersen C."/>
            <person name="Sorensen T."/>
            <person name="Nielsen M.R."/>
            <person name="Sondergaard T.E."/>
            <person name="Sorensen J.L."/>
            <person name="Fitzpatrick D.A."/>
            <person name="Frisvad J.C."/>
            <person name="Nielsen K.L."/>
        </authorList>
    </citation>
    <scope>NUCLEOTIDE SEQUENCE</scope>
    <source>
        <strain evidence="3">IBT 19713</strain>
    </source>
</reference>
<dbReference type="OrthoDB" id="5342758at2759"/>
<sequence>MSTLLPFRDERLPLAASTYHHDPLVFIDRQTKYIQRSLQTFIDAQGEGLLSGLGHTQTDGPSDGSDTPTSSRASRTLSPTSSSRKLPPRKIGLRTARERIFQSIYDLLKLREEEHAILSSQIDERDTALREIESFTAKRRSLEEAISAIHNGRDTQRAKSLRKEAHTLETDILELETRLYEMKARHRHLIGEISDIENSVDAKLSSYNESLSLLQSDNPPVKPLSQRVNESTFYALNPERRTLAIAQDHWKHEQQEIQQRQQKVDAEIVALEEGGGVWKRAIADVSGFEKKARGVHATLSAQEEDGAPIGDSKEEVATSVSKDLEDVTQHLQSYLARAEDQNWKLLVCCISAELEALRLAKRLLLPAFGITDSEEPSAGSSGQTLQGPSSDHLDEPQHRPESALENDNPEPPSDLLKDEDHHADNASRSEDDEPDPSWLLET</sequence>
<feature type="compositionally biased region" description="Basic and acidic residues" evidence="2">
    <location>
        <begin position="415"/>
        <end position="429"/>
    </location>
</feature>
<feature type="compositionally biased region" description="Polar residues" evidence="2">
    <location>
        <begin position="378"/>
        <end position="389"/>
    </location>
</feature>
<name>A0A9W9NUM5_9EURO</name>
<feature type="region of interest" description="Disordered" evidence="2">
    <location>
        <begin position="372"/>
        <end position="442"/>
    </location>
</feature>
<protein>
    <recommendedName>
        <fullName evidence="5">Autophagy-related protein Atg28</fullName>
    </recommendedName>
</protein>
<proteinExistence type="predicted"/>
<dbReference type="AlphaFoldDB" id="A0A9W9NUM5"/>
<keyword evidence="4" id="KW-1185">Reference proteome</keyword>
<evidence type="ECO:0000313" key="3">
    <source>
        <dbReference type="EMBL" id="KAJ5225263.1"/>
    </source>
</evidence>
<keyword evidence="1" id="KW-0175">Coiled coil</keyword>
<dbReference type="RefSeq" id="XP_058328674.1">
    <property type="nucleotide sequence ID" value="XM_058475784.1"/>
</dbReference>
<reference evidence="3" key="1">
    <citation type="submission" date="2022-11" db="EMBL/GenBank/DDBJ databases">
        <authorList>
            <person name="Petersen C."/>
        </authorList>
    </citation>
    <scope>NUCLEOTIDE SEQUENCE</scope>
    <source>
        <strain evidence="3">IBT 19713</strain>
    </source>
</reference>
<feature type="region of interest" description="Disordered" evidence="2">
    <location>
        <begin position="49"/>
        <end position="89"/>
    </location>
</feature>
<feature type="compositionally biased region" description="Polar residues" evidence="2">
    <location>
        <begin position="54"/>
        <end position="84"/>
    </location>
</feature>